<dbReference type="CDD" id="cd00072">
    <property type="entry name" value="GYF"/>
    <property type="match status" value="1"/>
</dbReference>
<feature type="compositionally biased region" description="Gly residues" evidence="2">
    <location>
        <begin position="702"/>
        <end position="713"/>
    </location>
</feature>
<dbReference type="SMART" id="SM00444">
    <property type="entry name" value="GYF"/>
    <property type="match status" value="1"/>
</dbReference>
<feature type="compositionally biased region" description="Low complexity" evidence="2">
    <location>
        <begin position="52"/>
        <end position="77"/>
    </location>
</feature>
<feature type="region of interest" description="Disordered" evidence="2">
    <location>
        <begin position="394"/>
        <end position="890"/>
    </location>
</feature>
<evidence type="ECO:0000256" key="2">
    <source>
        <dbReference type="SAM" id="MobiDB-lite"/>
    </source>
</evidence>
<proteinExistence type="predicted"/>
<feature type="compositionally biased region" description="Low complexity" evidence="2">
    <location>
        <begin position="876"/>
        <end position="890"/>
    </location>
</feature>
<feature type="coiled-coil region" evidence="1">
    <location>
        <begin position="1468"/>
        <end position="1495"/>
    </location>
</feature>
<keyword evidence="5" id="KW-1185">Reference proteome</keyword>
<dbReference type="Gene3D" id="3.30.1490.40">
    <property type="match status" value="1"/>
</dbReference>
<dbReference type="GO" id="GO:0005829">
    <property type="term" value="C:cytosol"/>
    <property type="evidence" value="ECO:0007669"/>
    <property type="project" value="TreeGrafter"/>
</dbReference>
<feature type="compositionally biased region" description="Low complexity" evidence="2">
    <location>
        <begin position="1327"/>
        <end position="1345"/>
    </location>
</feature>
<feature type="compositionally biased region" description="Low complexity" evidence="2">
    <location>
        <begin position="106"/>
        <end position="118"/>
    </location>
</feature>
<name>A0AAD6J5S2_DREDA</name>
<dbReference type="InterPro" id="IPR035445">
    <property type="entry name" value="GYF-like_dom_sf"/>
</dbReference>
<feature type="compositionally biased region" description="Polar residues" evidence="2">
    <location>
        <begin position="1063"/>
        <end position="1078"/>
    </location>
</feature>
<comment type="caution">
    <text evidence="4">The sequence shown here is derived from an EMBL/GenBank/DDBJ whole genome shotgun (WGS) entry which is preliminary data.</text>
</comment>
<feature type="compositionally biased region" description="Polar residues" evidence="2">
    <location>
        <begin position="841"/>
        <end position="862"/>
    </location>
</feature>
<feature type="compositionally biased region" description="Low complexity" evidence="2">
    <location>
        <begin position="272"/>
        <end position="290"/>
    </location>
</feature>
<feature type="compositionally biased region" description="Basic and acidic residues" evidence="2">
    <location>
        <begin position="1368"/>
        <end position="1378"/>
    </location>
</feature>
<dbReference type="Proteomes" id="UP001221413">
    <property type="component" value="Unassembled WGS sequence"/>
</dbReference>
<feature type="compositionally biased region" description="Acidic residues" evidence="2">
    <location>
        <begin position="432"/>
        <end position="441"/>
    </location>
</feature>
<accession>A0AAD6J5S2</accession>
<feature type="region of interest" description="Disordered" evidence="2">
    <location>
        <begin position="178"/>
        <end position="381"/>
    </location>
</feature>
<dbReference type="PROSITE" id="PS50829">
    <property type="entry name" value="GYF"/>
    <property type="match status" value="1"/>
</dbReference>
<feature type="region of interest" description="Disordered" evidence="2">
    <location>
        <begin position="1"/>
        <end position="142"/>
    </location>
</feature>
<sequence length="1800" mass="188153">MSGIPSATSSTNAAASKDDGSLGNGVPLAAGLTSAGGPTPAGSQQAERVRRPPNGVTPTAAAAPTPASNSTSSQSGPRRPSLSTTMSHTNRGHSSVTLASASGNISSSGTATPSSSTAYQSPHSIGGGKGGGGRDPSNPYRYSKDFLLQKFDSMDLNGQLADPVRVNKLLLGENEKEGLFGGNVWGTKERNGNGTEACWDTLGHERPVSQEPWTAEERDLFQSVNSIQKSHQTPNTPGGPNSTSGGLPNQANQPRNSISATNLNTSYHKSNPSASSAGTPAPTGTASPTTRNRPRRDTGENAPFPPIGRRRNDRGGTGDDSGNPFDRFVARTTQSYLASGGDEGRDNEESGAGAGRGVFKRQASGGGNAWGVSSPVTPGGSAFAAFSNGAFGGVSSSFVLNDGVPAAKGENERKIGGSVGRSTGRSLIGDRLDEENEDADEPSQPNAKSEDAERQAAHESSLQQLSRESEAETAFDRGEFGRRPRSTDTDPFNPRESLQPGDLDVDNPLEDKLRASHGLGQDPSSFFNDHGSGPIGRNIMSTPTRNLGGPGMGGGAFGPGLSSLGLGSNVASPSSTRQGQHTPLSGFHSIQTQGQAGSGMSGSQGSEPLSPADTNPYQSPLPEAEDAPGDEEANSLGGFRSFRPAPGSDRSQTSSAGIIGAGMSNFAGLSGFNGPLGTPGLWSNPPIPRDGVLGSGTPQTAGGMGGIGSGGSFFGPSADSTGINTPSGASSGALPPAPARPSRMGALFPAEQQQQLQQLQQHQEQQRQQGRSMLVEDDAFDPNEAFRALALSDRARGDNRNSADAAIAPPRGLMGGDNLFFPGDPDAQAAGQLPQMPPGHQQIQPRASFPTLTHSNSISSLHQLPPGASTPGGGPQPSSSSQPPSQRSSAGHIMIMPDKISWVYKDPTGKIQGPFSGLEMHDWYKAGFFQPDLVIKRQEDTEFEPLGQFIRRVGNSREPFLIPMQGPAFPPGAGWQAPNPWGQNTIDAANGIVQPPFPGAFPTFGTTLTAEQQNALERRKQEEQYLMARQREFLVQQQVIAKQVAAAQHMSRLSQESLHHHPSQTSLHSQPSLGTLQSPGAFGVPPNPPNQPGAFGELRHTTSNPSLEGFGPSREDFGGAQHGFPGGPMQQPQGFGGPSSAGPQTPQTTREQAQLLERQRAQMARQFPTQQQMMERQQQQRAQLIQQAMGQQQHPQQQQQIGFQGLVQGQQAGIQRDIPHQVAAGDDAIDMTQDVGFDNDTRPDMSGTALDDEYELFQKQHQLQIQQHEENIRRQQQIEPGQQPHFGGYFPAQDVDFASRVSQGVVAPAADNEIHATAASSAGLGAQEQLQQQLHHQQHQQELQLRAAGTYTDEASTNEPSIANESLNNHDEDHDYERQFTPTSPPTSSLAHPEPPKNPWGTVPQSAMPMPFPAPAKSVTSPRPSTAQSVAKSPSVGHAEIPAASIAPWAKDLETVTHQKGPSLKEIQENQAKQLAKAEAAALEARRQEQAQQAAIAAATAPLAPASGLPSSSTWATSSSTPSASGSAPPGISAWAKPLAKTNTSSTSKKTLAQIQKEEEARKQKAIAQSALSTSSASSPAVTPAAGGSAIRRSEWASKAAAAAAAPTPGVAATVTGGAWTTVGAGGKKIGAPATVTSPQPAAKAVLATASAAKSAKKPATPATAPTAQKTAQDEFMKWCKLNLKGLNAGVNVDDFLNMIMSFPLEVDLISDSVYQQSTTIDGRRFAEEFVRRRKLAQQGVVVDHGPHADDGKGNANGGWNEVAKKGRDTTASAGSSAAGGDAGLGSGSFKVVQGKKKKR</sequence>
<feature type="region of interest" description="Disordered" evidence="2">
    <location>
        <begin position="1744"/>
        <end position="1800"/>
    </location>
</feature>
<dbReference type="InterPro" id="IPR051640">
    <property type="entry name" value="GRB10-interact_GYF"/>
</dbReference>
<evidence type="ECO:0000313" key="4">
    <source>
        <dbReference type="EMBL" id="KAJ6265053.1"/>
    </source>
</evidence>
<dbReference type="InterPro" id="IPR003169">
    <property type="entry name" value="GYF"/>
</dbReference>
<organism evidence="4 5">
    <name type="scientific">Drechslerella dactyloides</name>
    <name type="common">Nematode-trapping fungus</name>
    <name type="synonym">Arthrobotrys dactyloides</name>
    <dbReference type="NCBI Taxonomy" id="74499"/>
    <lineage>
        <taxon>Eukaryota</taxon>
        <taxon>Fungi</taxon>
        <taxon>Dikarya</taxon>
        <taxon>Ascomycota</taxon>
        <taxon>Pezizomycotina</taxon>
        <taxon>Orbiliomycetes</taxon>
        <taxon>Orbiliales</taxon>
        <taxon>Orbiliaceae</taxon>
        <taxon>Drechslerella</taxon>
    </lineage>
</organism>
<feature type="compositionally biased region" description="Polar residues" evidence="2">
    <location>
        <begin position="1380"/>
        <end position="1390"/>
    </location>
</feature>
<feature type="compositionally biased region" description="Basic and acidic residues" evidence="2">
    <location>
        <begin position="448"/>
        <end position="457"/>
    </location>
</feature>
<feature type="region of interest" description="Disordered" evidence="2">
    <location>
        <begin position="1051"/>
        <end position="1152"/>
    </location>
</feature>
<dbReference type="Pfam" id="PF02213">
    <property type="entry name" value="GYF"/>
    <property type="match status" value="1"/>
</dbReference>
<dbReference type="PANTHER" id="PTHR14445:SF36">
    <property type="entry name" value="FI03272P-RELATED"/>
    <property type="match status" value="1"/>
</dbReference>
<feature type="compositionally biased region" description="Low complexity" evidence="2">
    <location>
        <begin position="1504"/>
        <end position="1534"/>
    </location>
</feature>
<dbReference type="EMBL" id="JAQGDS010000001">
    <property type="protein sequence ID" value="KAJ6265053.1"/>
    <property type="molecule type" value="Genomic_DNA"/>
</dbReference>
<feature type="compositionally biased region" description="Low complexity" evidence="2">
    <location>
        <begin position="559"/>
        <end position="568"/>
    </location>
</feature>
<feature type="compositionally biased region" description="Gly residues" evidence="2">
    <location>
        <begin position="548"/>
        <end position="558"/>
    </location>
</feature>
<feature type="region of interest" description="Disordered" evidence="2">
    <location>
        <begin position="1321"/>
        <end position="1436"/>
    </location>
</feature>
<protein>
    <recommendedName>
        <fullName evidence="3">GYF domain-containing protein</fullName>
    </recommendedName>
</protein>
<feature type="compositionally biased region" description="Gly residues" evidence="2">
    <location>
        <begin position="125"/>
        <end position="134"/>
    </location>
</feature>
<reference evidence="4" key="1">
    <citation type="submission" date="2023-01" db="EMBL/GenBank/DDBJ databases">
        <title>The chitinases involved in constricting ring structure development in the nematode-trapping fungus Drechslerella dactyloides.</title>
        <authorList>
            <person name="Wang R."/>
            <person name="Zhang L."/>
            <person name="Tang P."/>
            <person name="Li S."/>
            <person name="Liang L."/>
        </authorList>
    </citation>
    <scope>NUCLEOTIDE SEQUENCE</scope>
    <source>
        <strain evidence="4">YMF1.00031</strain>
    </source>
</reference>
<keyword evidence="1" id="KW-0175">Coiled coil</keyword>
<feature type="compositionally biased region" description="Low complexity" evidence="2">
    <location>
        <begin position="1541"/>
        <end position="1551"/>
    </location>
</feature>
<feature type="domain" description="GYF" evidence="3">
    <location>
        <begin position="899"/>
        <end position="947"/>
    </location>
</feature>
<feature type="compositionally biased region" description="Polar residues" evidence="2">
    <location>
        <begin position="81"/>
        <end position="105"/>
    </location>
</feature>
<evidence type="ECO:0000259" key="3">
    <source>
        <dbReference type="PROSITE" id="PS50829"/>
    </source>
</evidence>
<feature type="compositionally biased region" description="Polar residues" evidence="2">
    <location>
        <begin position="569"/>
        <end position="583"/>
    </location>
</feature>
<feature type="compositionally biased region" description="Polar residues" evidence="2">
    <location>
        <begin position="222"/>
        <end position="271"/>
    </location>
</feature>
<feature type="compositionally biased region" description="Polar residues" evidence="2">
    <location>
        <begin position="1353"/>
        <end position="1367"/>
    </location>
</feature>
<feature type="region of interest" description="Disordered" evidence="2">
    <location>
        <begin position="1504"/>
        <end position="1587"/>
    </location>
</feature>
<feature type="compositionally biased region" description="Low complexity" evidence="2">
    <location>
        <begin position="1568"/>
        <end position="1587"/>
    </location>
</feature>
<feature type="compositionally biased region" description="Basic and acidic residues" evidence="2">
    <location>
        <begin position="467"/>
        <end position="488"/>
    </location>
</feature>
<feature type="compositionally biased region" description="Low complexity" evidence="2">
    <location>
        <begin position="751"/>
        <end position="769"/>
    </location>
</feature>
<dbReference type="PANTHER" id="PTHR14445">
    <property type="entry name" value="GRB10 INTERACTING GYF PROTEIN"/>
    <property type="match status" value="1"/>
</dbReference>
<evidence type="ECO:0000256" key="1">
    <source>
        <dbReference type="SAM" id="Coils"/>
    </source>
</evidence>
<dbReference type="SUPFAM" id="SSF55277">
    <property type="entry name" value="GYF domain"/>
    <property type="match status" value="1"/>
</dbReference>
<feature type="compositionally biased region" description="Acidic residues" evidence="2">
    <location>
        <begin position="623"/>
        <end position="633"/>
    </location>
</feature>
<evidence type="ECO:0000313" key="5">
    <source>
        <dbReference type="Proteomes" id="UP001221413"/>
    </source>
</evidence>
<gene>
    <name evidence="4" type="ORF">Dda_1208</name>
</gene>
<feature type="compositionally biased region" description="Polar residues" evidence="2">
    <location>
        <begin position="1418"/>
        <end position="1432"/>
    </location>
</feature>
<feature type="compositionally biased region" description="Low complexity" evidence="2">
    <location>
        <begin position="1"/>
        <end position="15"/>
    </location>
</feature>